<keyword evidence="2" id="KW-1185">Reference proteome</keyword>
<protein>
    <submittedName>
        <fullName evidence="1">Uncharacterized protein</fullName>
    </submittedName>
</protein>
<proteinExistence type="predicted"/>
<evidence type="ECO:0000313" key="2">
    <source>
        <dbReference type="Proteomes" id="UP001183410"/>
    </source>
</evidence>
<name>A0ABU2JQL6_9ACTN</name>
<organism evidence="1 2">
    <name type="scientific">Streptomyces chisholmiae</name>
    <dbReference type="NCBI Taxonomy" id="3075540"/>
    <lineage>
        <taxon>Bacteria</taxon>
        <taxon>Bacillati</taxon>
        <taxon>Actinomycetota</taxon>
        <taxon>Actinomycetes</taxon>
        <taxon>Kitasatosporales</taxon>
        <taxon>Streptomycetaceae</taxon>
        <taxon>Streptomyces</taxon>
    </lineage>
</organism>
<reference evidence="2" key="1">
    <citation type="submission" date="2023-07" db="EMBL/GenBank/DDBJ databases">
        <title>30 novel species of actinomycetes from the DSMZ collection.</title>
        <authorList>
            <person name="Nouioui I."/>
        </authorList>
    </citation>
    <scope>NUCLEOTIDE SEQUENCE [LARGE SCALE GENOMIC DNA]</scope>
    <source>
        <strain evidence="2">DSM 44915</strain>
    </source>
</reference>
<comment type="caution">
    <text evidence="1">The sequence shown here is derived from an EMBL/GenBank/DDBJ whole genome shotgun (WGS) entry which is preliminary data.</text>
</comment>
<dbReference type="EMBL" id="JAVREO010000005">
    <property type="protein sequence ID" value="MDT0266809.1"/>
    <property type="molecule type" value="Genomic_DNA"/>
</dbReference>
<dbReference type="RefSeq" id="WP_311666849.1">
    <property type="nucleotide sequence ID" value="NZ_JAVREO010000005.1"/>
</dbReference>
<dbReference type="Proteomes" id="UP001183410">
    <property type="component" value="Unassembled WGS sequence"/>
</dbReference>
<evidence type="ECO:0000313" key="1">
    <source>
        <dbReference type="EMBL" id="MDT0266809.1"/>
    </source>
</evidence>
<sequence>MSSEAHPDSGLTESVWSDADFATMGWHDVTVHAFCLQPGLDENPMPRLLLDLDYLLRWVRPVPPERNFSFWIAPATLVFEDCHSLVGDLDFRGTLPRLELSGLTREPPESEDRDPEWCLVGHDFELTFHAAGFRQYVRRAPVLARRSTLTPVERGGVSFAETPFD</sequence>
<accession>A0ABU2JQL6</accession>
<gene>
    <name evidence="1" type="ORF">RM844_10945</name>
</gene>